<accession>A0A8D5FK65</accession>
<protein>
    <submittedName>
        <fullName evidence="1">Uncharacterized protein</fullName>
    </submittedName>
</protein>
<dbReference type="EMBL" id="AP024086">
    <property type="protein sequence ID" value="BCL60473.1"/>
    <property type="molecule type" value="Genomic_DNA"/>
</dbReference>
<evidence type="ECO:0000313" key="2">
    <source>
        <dbReference type="Proteomes" id="UP000826725"/>
    </source>
</evidence>
<dbReference type="AlphaFoldDB" id="A0A8D5FK65"/>
<evidence type="ECO:0000313" key="1">
    <source>
        <dbReference type="EMBL" id="BCL60473.1"/>
    </source>
</evidence>
<gene>
    <name evidence="1" type="ORF">DGMP_11660</name>
</gene>
<keyword evidence="2" id="KW-1185">Reference proteome</keyword>
<dbReference type="RefSeq" id="WP_228856595.1">
    <property type="nucleotide sequence ID" value="NZ_AP024086.1"/>
</dbReference>
<sequence>MKRIQTAFTPTGQFVYGIHKPSFFVKNLRDTTAISTLGMDENNLPVDNGQNYPDDDFEVEKSDWIFEIPNAFFFRGRTYIDKEWADRSAENLDRIKIDLPEKVSFTDLVATSGAKADLLEKLPAPLLYALATCSTDPKDLVRLARLSCEIIVDERENPVGLRYRKEAANISRPVIHNHDLFEAVANNPALPDEYKIVMVIRPGAQGGSEIVGEWPKGKEDSSGAGSHVFEYLRRNSYIPWGHYAANMADDAIRYCIRDLGSEDITGLRHLYYQRSFVRIAHALALASHNTRRKLNKEQLEELRKEIIHHPDFPTLGVSTLWGWNFGFDFAPSGYRLHASHQQIHQQYAMIPDTVPAYSGSTEKSVGELSCYSCGDLVADCIREYRKEYGSEFFRDYEKAIAGNKRMDDRPDLEADLVIWQDKNVMLFVPKAQTSQWEMQLMTLPDRNGRVAGNIFEADTATRNSLDSGILTAQKILAALGARMVTTIEFPKRCDQDSKELYQPLLYSFLPRLPQSPGAFSEAQYRFINGHYPEDFAARCRIITSSL</sequence>
<dbReference type="Proteomes" id="UP000826725">
    <property type="component" value="Chromosome"/>
</dbReference>
<dbReference type="KEGG" id="dbk:DGMP_11660"/>
<organism evidence="1 2">
    <name type="scientific">Desulfomarina profundi</name>
    <dbReference type="NCBI Taxonomy" id="2772557"/>
    <lineage>
        <taxon>Bacteria</taxon>
        <taxon>Pseudomonadati</taxon>
        <taxon>Thermodesulfobacteriota</taxon>
        <taxon>Desulfobulbia</taxon>
        <taxon>Desulfobulbales</taxon>
        <taxon>Desulfobulbaceae</taxon>
        <taxon>Desulfomarina</taxon>
    </lineage>
</organism>
<name>A0A8D5FK65_9BACT</name>
<reference evidence="1" key="1">
    <citation type="submission" date="2020-09" db="EMBL/GenBank/DDBJ databases">
        <title>Desulfogranum mesoprofundum gen. nov., sp. nov., a novel mesophilic, sulfate-reducing chemolithoautotroph isolated from a deep-sea hydrothermal vent chimney in the Suiyo Seamount.</title>
        <authorList>
            <person name="Hashimoto Y."/>
            <person name="Nakagawa S."/>
        </authorList>
    </citation>
    <scope>NUCLEOTIDE SEQUENCE</scope>
    <source>
        <strain evidence="1">KT2</strain>
    </source>
</reference>
<proteinExistence type="predicted"/>